<reference evidence="30" key="2">
    <citation type="submission" date="2025-09" db="UniProtKB">
        <authorList>
            <consortium name="Ensembl"/>
        </authorList>
    </citation>
    <scope>IDENTIFICATION</scope>
</reference>
<feature type="binding site" evidence="23">
    <location>
        <position position="114"/>
    </location>
    <ligand>
        <name>Ca(2+)</name>
        <dbReference type="ChEBI" id="CHEBI:29108"/>
    </ligand>
</feature>
<keyword evidence="12 21" id="KW-0106">Calcium</keyword>
<evidence type="ECO:0000313" key="30">
    <source>
        <dbReference type="Ensembl" id="ENSPKIP00000038662.1"/>
    </source>
</evidence>
<feature type="binding site" evidence="23">
    <location>
        <position position="108"/>
    </location>
    <ligand>
        <name>Ca(2+)</name>
        <dbReference type="ChEBI" id="CHEBI:29108"/>
    </ligand>
</feature>
<keyword evidence="16 22" id="KW-1015">Disulfide bond</keyword>
<evidence type="ECO:0000256" key="8">
    <source>
        <dbReference type="ARBA" id="ARBA00022723"/>
    </source>
</evidence>
<dbReference type="InterPro" id="IPR018378">
    <property type="entry name" value="C-type_lectin_CS"/>
</dbReference>
<dbReference type="GO" id="GO:0046872">
    <property type="term" value="F:metal ion binding"/>
    <property type="evidence" value="ECO:0007669"/>
    <property type="project" value="UniProtKB-KW"/>
</dbReference>
<comment type="subcellular location">
    <subcellularLocation>
        <location evidence="1">Cell membrane</location>
        <topology evidence="1">Single-pass type I membrane protein</topology>
    </subcellularLocation>
</comment>
<dbReference type="Pfam" id="PF00059">
    <property type="entry name" value="Lectin_C"/>
    <property type="match status" value="1"/>
</dbReference>
<dbReference type="CDD" id="cd00054">
    <property type="entry name" value="EGF_CA"/>
    <property type="match status" value="1"/>
</dbReference>
<dbReference type="Proteomes" id="UP000261540">
    <property type="component" value="Unplaced"/>
</dbReference>
<dbReference type="Gene3D" id="2.10.70.10">
    <property type="entry name" value="Complement Module, domain 1"/>
    <property type="match status" value="2"/>
</dbReference>
<dbReference type="PANTHER" id="PTHR19325:SF493">
    <property type="entry name" value="E-SELECTIN"/>
    <property type="match status" value="1"/>
</dbReference>
<dbReference type="PANTHER" id="PTHR19325">
    <property type="entry name" value="COMPLEMENT COMPONENT-RELATED SUSHI DOMAIN-CONTAINING"/>
    <property type="match status" value="1"/>
</dbReference>
<evidence type="ECO:0000259" key="28">
    <source>
        <dbReference type="PROSITE" id="PS50041"/>
    </source>
</evidence>
<organism evidence="30 31">
    <name type="scientific">Paramormyrops kingsleyae</name>
    <dbReference type="NCBI Taxonomy" id="1676925"/>
    <lineage>
        <taxon>Eukaryota</taxon>
        <taxon>Metazoa</taxon>
        <taxon>Chordata</taxon>
        <taxon>Craniata</taxon>
        <taxon>Vertebrata</taxon>
        <taxon>Euteleostomi</taxon>
        <taxon>Actinopterygii</taxon>
        <taxon>Neopterygii</taxon>
        <taxon>Teleostei</taxon>
        <taxon>Osteoglossocephala</taxon>
        <taxon>Osteoglossomorpha</taxon>
        <taxon>Osteoglossiformes</taxon>
        <taxon>Mormyridae</taxon>
        <taxon>Paramormyrops</taxon>
    </lineage>
</organism>
<comment type="caution">
    <text evidence="24">Lacks conserved residue(s) required for the propagation of feature annotation.</text>
</comment>
<dbReference type="GO" id="GO:0016339">
    <property type="term" value="P:calcium-dependent cell-cell adhesion via plasma membrane cell adhesion molecules"/>
    <property type="evidence" value="ECO:0007669"/>
    <property type="project" value="UniProtKB-UniRule"/>
</dbReference>
<feature type="disulfide bond" evidence="22">
    <location>
        <begin position="116"/>
        <end position="135"/>
    </location>
</feature>
<feature type="signal peptide" evidence="26">
    <location>
        <begin position="1"/>
        <end position="26"/>
    </location>
</feature>
<protein>
    <recommendedName>
        <fullName evidence="21">L-selectin</fullName>
    </recommendedName>
</protein>
<reference evidence="30" key="1">
    <citation type="submission" date="2025-08" db="UniProtKB">
        <authorList>
            <consortium name="Ensembl"/>
        </authorList>
    </citation>
    <scope>IDENTIFICATION</scope>
</reference>
<comment type="function">
    <text evidence="20">Cell-surface glycoprotein having a role in immunoadhesion. Mediates in the adhesion of blood neutrophils in cytokine-activated endothelium through interaction with SELPLG/PSGL1. May have a role in capillary morphogenesis.</text>
</comment>
<dbReference type="PROSITE" id="PS50026">
    <property type="entry name" value="EGF_3"/>
    <property type="match status" value="1"/>
</dbReference>
<keyword evidence="10" id="KW-0430">Lectin</keyword>
<feature type="disulfide bond" evidence="22">
    <location>
        <begin position="247"/>
        <end position="291"/>
    </location>
</feature>
<evidence type="ECO:0000256" key="11">
    <source>
        <dbReference type="ARBA" id="ARBA00022737"/>
    </source>
</evidence>
<dbReference type="PROSITE" id="PS00615">
    <property type="entry name" value="C_TYPE_LECTIN_1"/>
    <property type="match status" value="1"/>
</dbReference>
<dbReference type="Ensembl" id="ENSPKIT00000019656.1">
    <property type="protein sequence ID" value="ENSPKIP00000038662.1"/>
    <property type="gene ID" value="ENSPKIG00000016345.1"/>
</dbReference>
<evidence type="ECO:0000256" key="25">
    <source>
        <dbReference type="PROSITE-ProRule" id="PRU00302"/>
    </source>
</evidence>
<dbReference type="FunFam" id="2.10.70.10:FF:000001">
    <property type="entry name" value="Selectin P"/>
    <property type="match status" value="2"/>
</dbReference>
<comment type="similarity">
    <text evidence="2 21">Belongs to the selectin/LECAM family.</text>
</comment>
<evidence type="ECO:0000256" key="13">
    <source>
        <dbReference type="ARBA" id="ARBA00022889"/>
    </source>
</evidence>
<evidence type="ECO:0000256" key="16">
    <source>
        <dbReference type="ARBA" id="ARBA00023157"/>
    </source>
</evidence>
<proteinExistence type="inferred from homology"/>
<comment type="function">
    <text evidence="19 21">Calcium-dependent lectin that mediates cell adhesion by binding to glycoproteins on neighboring cells. Mediates the adherence of lymphocytes to endothelial cells of high endothelial venules in peripheral lymph nodes. Promotes initial tethering and rolling of leukocytes in endothelia.</text>
</comment>
<evidence type="ECO:0000256" key="9">
    <source>
        <dbReference type="ARBA" id="ARBA00022729"/>
    </source>
</evidence>
<evidence type="ECO:0000256" key="14">
    <source>
        <dbReference type="ARBA" id="ARBA00022989"/>
    </source>
</evidence>
<dbReference type="CDD" id="cd03592">
    <property type="entry name" value="CLECT_selectins_like"/>
    <property type="match status" value="1"/>
</dbReference>
<dbReference type="GO" id="GO:0005886">
    <property type="term" value="C:plasma membrane"/>
    <property type="evidence" value="ECO:0007669"/>
    <property type="project" value="UniProtKB-SubCell"/>
</dbReference>
<evidence type="ECO:0000256" key="7">
    <source>
        <dbReference type="ARBA" id="ARBA00022692"/>
    </source>
</evidence>
<evidence type="ECO:0000256" key="4">
    <source>
        <dbReference type="ARBA" id="ARBA00022475"/>
    </source>
</evidence>
<evidence type="ECO:0000259" key="29">
    <source>
        <dbReference type="PROSITE" id="PS50923"/>
    </source>
</evidence>
<dbReference type="Pfam" id="PF00084">
    <property type="entry name" value="Sushi"/>
    <property type="match status" value="2"/>
</dbReference>
<comment type="subunit">
    <text evidence="3">Interaction with SELPLG/PSGL1 and PODXL2 is required for promoting recruitment and rolling of leukocytes. This interaction is dependent on the sialyl Lewis X glycan modification of SELPLG and PODXL2, and tyrosine sulfation modifications of SELPLG. Sulfation on 'Tyr-51' of SELPLG is important for L-selectin binding.</text>
</comment>
<feature type="disulfide bond" evidence="22">
    <location>
        <begin position="277"/>
        <end position="304"/>
    </location>
</feature>
<keyword evidence="14" id="KW-1133">Transmembrane helix</keyword>
<evidence type="ECO:0000256" key="1">
    <source>
        <dbReference type="ARBA" id="ARBA00004251"/>
    </source>
</evidence>
<feature type="domain" description="Sushi" evidence="29">
    <location>
        <begin position="245"/>
        <end position="306"/>
    </location>
</feature>
<evidence type="ECO:0000256" key="21">
    <source>
        <dbReference type="PIRNR" id="PIRNR002421"/>
    </source>
</evidence>
<feature type="disulfide bond" evidence="22">
    <location>
        <begin position="185"/>
        <end position="229"/>
    </location>
</feature>
<keyword evidence="13 21" id="KW-0130">Cell adhesion</keyword>
<keyword evidence="8 23" id="KW-0479">Metal-binding</keyword>
<keyword evidence="7" id="KW-0812">Transmembrane</keyword>
<evidence type="ECO:0000256" key="5">
    <source>
        <dbReference type="ARBA" id="ARBA00022536"/>
    </source>
</evidence>
<feature type="disulfide bond" evidence="22">
    <location>
        <begin position="45"/>
        <end position="143"/>
    </location>
</feature>
<keyword evidence="17" id="KW-0325">Glycoprotein</keyword>
<feature type="chain" id="PRO_5017373524" description="L-selectin" evidence="26">
    <location>
        <begin position="27"/>
        <end position="327"/>
    </location>
</feature>
<dbReference type="PROSITE" id="PS50923">
    <property type="entry name" value="SUSHI"/>
    <property type="match status" value="2"/>
</dbReference>
<evidence type="ECO:0000256" key="20">
    <source>
        <dbReference type="ARBA" id="ARBA00045695"/>
    </source>
</evidence>
<evidence type="ECO:0000256" key="6">
    <source>
        <dbReference type="ARBA" id="ARBA00022659"/>
    </source>
</evidence>
<evidence type="ECO:0000256" key="12">
    <source>
        <dbReference type="ARBA" id="ARBA00022837"/>
    </source>
</evidence>
<dbReference type="STRING" id="1676925.ENSPKIP00000038662"/>
<dbReference type="FunFam" id="3.10.100.10:FF:000007">
    <property type="entry name" value="L-selectin"/>
    <property type="match status" value="1"/>
</dbReference>
<evidence type="ECO:0000256" key="3">
    <source>
        <dbReference type="ARBA" id="ARBA00011813"/>
    </source>
</evidence>
<dbReference type="AlphaFoldDB" id="A0A3B3T679"/>
<evidence type="ECO:0000256" key="18">
    <source>
        <dbReference type="ARBA" id="ARBA00038738"/>
    </source>
</evidence>
<dbReference type="CDD" id="cd00033">
    <property type="entry name" value="CCP"/>
    <property type="match status" value="2"/>
</dbReference>
<dbReference type="InterPro" id="IPR016348">
    <property type="entry name" value="L-selectin"/>
</dbReference>
<dbReference type="SMART" id="SM00034">
    <property type="entry name" value="CLECT"/>
    <property type="match status" value="1"/>
</dbReference>
<evidence type="ECO:0000259" key="27">
    <source>
        <dbReference type="PROSITE" id="PS50026"/>
    </source>
</evidence>
<keyword evidence="9 26" id="KW-0732">Signal</keyword>
<comment type="subunit">
    <text evidence="18">Interacts with SELPLG/PSGL1 and PODXL2 through the sialyl Lewis X epitope. SELPLG sulfation appears not to be required for this interaction.</text>
</comment>
<dbReference type="SUPFAM" id="SSF57196">
    <property type="entry name" value="EGF/Laminin"/>
    <property type="match status" value="1"/>
</dbReference>
<dbReference type="InterPro" id="IPR016186">
    <property type="entry name" value="C-type_lectin-like/link_sf"/>
</dbReference>
<evidence type="ECO:0000313" key="31">
    <source>
        <dbReference type="Proteomes" id="UP000261540"/>
    </source>
</evidence>
<name>A0A3B3T679_9TELE</name>
<dbReference type="InterPro" id="IPR016187">
    <property type="entry name" value="CTDL_fold"/>
</dbReference>
<evidence type="ECO:0000256" key="15">
    <source>
        <dbReference type="ARBA" id="ARBA00023136"/>
    </source>
</evidence>
<feature type="disulfide bond" evidence="22">
    <location>
        <begin position="148"/>
        <end position="159"/>
    </location>
</feature>
<dbReference type="InterPro" id="IPR002396">
    <property type="entry name" value="Selectin_superfamily"/>
</dbReference>
<evidence type="ECO:0000256" key="19">
    <source>
        <dbReference type="ARBA" id="ARBA00045157"/>
    </source>
</evidence>
<dbReference type="GO" id="GO:0030246">
    <property type="term" value="F:carbohydrate binding"/>
    <property type="evidence" value="ECO:0007669"/>
    <property type="project" value="UniProtKB-KW"/>
</dbReference>
<dbReference type="GO" id="GO:0050900">
    <property type="term" value="P:leukocyte migration"/>
    <property type="evidence" value="ECO:0007669"/>
    <property type="project" value="InterPro"/>
</dbReference>
<dbReference type="PROSITE" id="PS01186">
    <property type="entry name" value="EGF_2"/>
    <property type="match status" value="1"/>
</dbReference>
<dbReference type="Gene3D" id="3.10.100.10">
    <property type="entry name" value="Mannose-Binding Protein A, subunit A"/>
    <property type="match status" value="1"/>
</dbReference>
<dbReference type="GeneTree" id="ENSGT00940000164633"/>
<feature type="domain" description="EGF-like" evidence="27">
    <location>
        <begin position="144"/>
        <end position="180"/>
    </location>
</feature>
<evidence type="ECO:0000256" key="22">
    <source>
        <dbReference type="PIRSR" id="PIRSR002421-1"/>
    </source>
</evidence>
<evidence type="ECO:0000256" key="24">
    <source>
        <dbReference type="PROSITE-ProRule" id="PRU00076"/>
    </source>
</evidence>
<evidence type="ECO:0000256" key="17">
    <source>
        <dbReference type="ARBA" id="ARBA00023180"/>
    </source>
</evidence>
<dbReference type="PROSITE" id="PS00022">
    <property type="entry name" value="EGF_1"/>
    <property type="match status" value="1"/>
</dbReference>
<evidence type="ECO:0000256" key="23">
    <source>
        <dbReference type="PIRSR" id="PIRSR002421-2"/>
    </source>
</evidence>
<feature type="binding site" evidence="23">
    <location>
        <position position="131"/>
    </location>
    <ligand>
        <name>Ca(2+)</name>
        <dbReference type="ChEBI" id="CHEBI:29108"/>
    </ligand>
</feature>
<feature type="domain" description="Sushi" evidence="29">
    <location>
        <begin position="183"/>
        <end position="244"/>
    </location>
</feature>
<dbReference type="InterPro" id="IPR033991">
    <property type="entry name" value="Selectin_CTLD"/>
</dbReference>
<dbReference type="InterPro" id="IPR000742">
    <property type="entry name" value="EGF"/>
</dbReference>
<feature type="binding site" evidence="23">
    <location>
        <position position="132"/>
    </location>
    <ligand>
        <name>Ca(2+)</name>
        <dbReference type="ChEBI" id="CHEBI:29108"/>
    </ligand>
</feature>
<dbReference type="InterPro" id="IPR035976">
    <property type="entry name" value="Sushi/SCR/CCP_sf"/>
</dbReference>
<keyword evidence="31" id="KW-1185">Reference proteome</keyword>
<evidence type="ECO:0000256" key="10">
    <source>
        <dbReference type="ARBA" id="ARBA00022734"/>
    </source>
</evidence>
<keyword evidence="11" id="KW-0677">Repeat</keyword>
<accession>A0A3B3T679</accession>
<dbReference type="InterPro" id="IPR050350">
    <property type="entry name" value="Compl-Cell_Adhes-Reg"/>
</dbReference>
<dbReference type="InterPro" id="IPR001304">
    <property type="entry name" value="C-type_lectin-like"/>
</dbReference>
<feature type="binding site" evidence="23">
    <location>
        <position position="106"/>
    </location>
    <ligand>
        <name>Ca(2+)</name>
        <dbReference type="ChEBI" id="CHEBI:29108"/>
    </ligand>
</feature>
<keyword evidence="6 25" id="KW-0768">Sushi</keyword>
<dbReference type="InterPro" id="IPR000436">
    <property type="entry name" value="Sushi_SCR_CCP_dom"/>
</dbReference>
<dbReference type="PIRSF" id="PIRSF002421">
    <property type="entry name" value="L-selectin"/>
    <property type="match status" value="1"/>
</dbReference>
<dbReference type="SUPFAM" id="SSF56436">
    <property type="entry name" value="C-type lectin-like"/>
    <property type="match status" value="1"/>
</dbReference>
<keyword evidence="5 24" id="KW-0245">EGF-like domain</keyword>
<evidence type="ECO:0000256" key="26">
    <source>
        <dbReference type="SAM" id="SignalP"/>
    </source>
</evidence>
<keyword evidence="4" id="KW-1003">Cell membrane</keyword>
<feature type="disulfide bond" evidence="22 25">
    <location>
        <begin position="215"/>
        <end position="242"/>
    </location>
</feature>
<sequence length="327" mass="36804">PVVPWRCPAIFWHLFPSLAPWTEVHSWSYHYSNDTMDWNAARDWCKRQFTDMVAIQNQEEIVHLMNILPFKKTYYWIGIRKINNVWTWVGTNKTLTAEAENWAAGEPNNGGNNEDCVEIYIKRQVDQGKWNDESCSKSKAALCYTASCQADSCSGNGECVEMINSHKCRCFEGFNGDKCETVAQCKVVEQPSHGYALCSHRFGNFTYGSTCEFRCEEGYSRDGSATTNCTAAESWSAPSPSCKVMQCEALVAPPRGSMSCTHPLGDFSFRSECEFDCEEGYQLTSSSTVQCGAQGQWSDRQPQNSTVFIYVALMTTYINVASLKIIC</sequence>
<dbReference type="PROSITE" id="PS50041">
    <property type="entry name" value="C_TYPE_LECTIN_2"/>
    <property type="match status" value="1"/>
</dbReference>
<evidence type="ECO:0000256" key="2">
    <source>
        <dbReference type="ARBA" id="ARBA00007360"/>
    </source>
</evidence>
<dbReference type="SUPFAM" id="SSF57535">
    <property type="entry name" value="Complement control module/SCR domain"/>
    <property type="match status" value="2"/>
</dbReference>
<dbReference type="Pfam" id="PF00008">
    <property type="entry name" value="EGF"/>
    <property type="match status" value="1"/>
</dbReference>
<feature type="domain" description="C-type lectin" evidence="28">
    <location>
        <begin position="24"/>
        <end position="144"/>
    </location>
</feature>
<feature type="disulfide bond" evidence="22 24">
    <location>
        <begin position="170"/>
        <end position="179"/>
    </location>
</feature>
<feature type="disulfide bond" evidence="22">
    <location>
        <begin position="153"/>
        <end position="168"/>
    </location>
</feature>
<dbReference type="SMART" id="SM00032">
    <property type="entry name" value="CCP"/>
    <property type="match status" value="2"/>
</dbReference>
<keyword evidence="15" id="KW-0472">Membrane</keyword>
<dbReference type="PRINTS" id="PR00343">
    <property type="entry name" value="SELECTIN"/>
</dbReference>